<dbReference type="AlphaFoldDB" id="A0A1M5LB41"/>
<gene>
    <name evidence="1" type="ORF">SAMN05443144_1405</name>
</gene>
<dbReference type="PANTHER" id="PTHR12993:SF11">
    <property type="entry name" value="N-ACETYLGLUCOSAMINYL-PHOSPHATIDYLINOSITOL DE-N-ACETYLASE"/>
    <property type="match status" value="1"/>
</dbReference>
<accession>A0A1M5LB41</accession>
<proteinExistence type="predicted"/>
<evidence type="ECO:0000313" key="2">
    <source>
        <dbReference type="Proteomes" id="UP000184041"/>
    </source>
</evidence>
<dbReference type="Proteomes" id="UP000184041">
    <property type="component" value="Unassembled WGS sequence"/>
</dbReference>
<sequence length="269" mass="29917">MGEEGNGRVLAIMAHPDDIEILVGGTLLHLGANGWELGMVTMTAGDCGSSGERTKEEISRIRRGEAEAAARSIGAWYGCAGMKDAEVFVNKGSIRTAVELIRRFDPDVVITHSPSDYMLDHEETARIVRGAVFATAIPLYKTRATTPEPPMPATPALYYADPVEGVDPMGQRIYPQFYVDISSQIEEKRGLLSHHASQREWLRSHHGIDEYLNRMMEWAEAYGRECGAGYAEGLRQHLGHGYPHEPRLQKALKPYIHARDKQMETTDTP</sequence>
<name>A0A1M5LB41_9BACT</name>
<evidence type="ECO:0000313" key="1">
    <source>
        <dbReference type="EMBL" id="SHG62312.1"/>
    </source>
</evidence>
<organism evidence="1 2">
    <name type="scientific">Fodinibius roseus</name>
    <dbReference type="NCBI Taxonomy" id="1194090"/>
    <lineage>
        <taxon>Bacteria</taxon>
        <taxon>Pseudomonadati</taxon>
        <taxon>Balneolota</taxon>
        <taxon>Balneolia</taxon>
        <taxon>Balneolales</taxon>
        <taxon>Balneolaceae</taxon>
        <taxon>Fodinibius</taxon>
    </lineage>
</organism>
<dbReference type="Pfam" id="PF02585">
    <property type="entry name" value="PIG-L"/>
    <property type="match status" value="1"/>
</dbReference>
<dbReference type="STRING" id="1194090.SAMN05443144_1405"/>
<dbReference type="Gene3D" id="3.40.50.10320">
    <property type="entry name" value="LmbE-like"/>
    <property type="match status" value="1"/>
</dbReference>
<dbReference type="InterPro" id="IPR024078">
    <property type="entry name" value="LmbE-like_dom_sf"/>
</dbReference>
<dbReference type="GO" id="GO:0016811">
    <property type="term" value="F:hydrolase activity, acting on carbon-nitrogen (but not peptide) bonds, in linear amides"/>
    <property type="evidence" value="ECO:0007669"/>
    <property type="project" value="TreeGrafter"/>
</dbReference>
<protein>
    <submittedName>
        <fullName evidence="1">N-acetylglucosaminyl deacetylase, LmbE family</fullName>
    </submittedName>
</protein>
<keyword evidence="2" id="KW-1185">Reference proteome</keyword>
<dbReference type="EMBL" id="FQUS01000040">
    <property type="protein sequence ID" value="SHG62312.1"/>
    <property type="molecule type" value="Genomic_DNA"/>
</dbReference>
<dbReference type="InterPro" id="IPR003737">
    <property type="entry name" value="GlcNAc_PI_deacetylase-related"/>
</dbReference>
<dbReference type="RefSeq" id="WP_073068503.1">
    <property type="nucleotide sequence ID" value="NZ_FQUS01000040.1"/>
</dbReference>
<reference evidence="1 2" key="1">
    <citation type="submission" date="2016-11" db="EMBL/GenBank/DDBJ databases">
        <authorList>
            <person name="Jaros S."/>
            <person name="Januszkiewicz K."/>
            <person name="Wedrychowicz H."/>
        </authorList>
    </citation>
    <scope>NUCLEOTIDE SEQUENCE [LARGE SCALE GENOMIC DNA]</scope>
    <source>
        <strain evidence="1 2">DSM 21986</strain>
    </source>
</reference>
<dbReference type="SUPFAM" id="SSF102588">
    <property type="entry name" value="LmbE-like"/>
    <property type="match status" value="1"/>
</dbReference>
<dbReference type="OrthoDB" id="9790023at2"/>
<dbReference type="PANTHER" id="PTHR12993">
    <property type="entry name" value="N-ACETYLGLUCOSAMINYL-PHOSPHATIDYLINOSITOL DE-N-ACETYLASE-RELATED"/>
    <property type="match status" value="1"/>
</dbReference>